<evidence type="ECO:0000256" key="7">
    <source>
        <dbReference type="ARBA" id="ARBA00022777"/>
    </source>
</evidence>
<dbReference type="InterPro" id="IPR027417">
    <property type="entry name" value="P-loop_NTPase"/>
</dbReference>
<reference evidence="13 14" key="1">
    <citation type="submission" date="2018-07" db="EMBL/GenBank/DDBJ databases">
        <title>The complete nuclear genome of the prasinophyte Chloropicon primus (CCMP1205).</title>
        <authorList>
            <person name="Pombert J.-F."/>
            <person name="Otis C."/>
            <person name="Turmel M."/>
            <person name="Lemieux C."/>
        </authorList>
    </citation>
    <scope>NUCLEOTIDE SEQUENCE [LARGE SCALE GENOMIC DNA]</scope>
    <source>
        <strain evidence="13 14">CCMP1205</strain>
    </source>
</reference>
<dbReference type="GO" id="GO:0005737">
    <property type="term" value="C:cytoplasm"/>
    <property type="evidence" value="ECO:0007669"/>
    <property type="project" value="UniProtKB-SubCell"/>
</dbReference>
<comment type="similarity">
    <text evidence="2 12">Belongs to the adenylate kinase family.</text>
</comment>
<keyword evidence="7 12" id="KW-0418">Kinase</keyword>
<dbReference type="InterPro" id="IPR033690">
    <property type="entry name" value="Adenylat_kinase_CS"/>
</dbReference>
<evidence type="ECO:0000256" key="9">
    <source>
        <dbReference type="ARBA" id="ARBA00022975"/>
    </source>
</evidence>
<dbReference type="HAMAP" id="MF_00235">
    <property type="entry name" value="Adenylate_kinase_Adk"/>
    <property type="match status" value="1"/>
</dbReference>
<dbReference type="CDD" id="cd01428">
    <property type="entry name" value="ADK"/>
    <property type="match status" value="1"/>
</dbReference>
<evidence type="ECO:0000256" key="4">
    <source>
        <dbReference type="ARBA" id="ARBA00022490"/>
    </source>
</evidence>
<keyword evidence="9" id="KW-0665">Pyrimidine biosynthesis</keyword>
<evidence type="ECO:0000256" key="2">
    <source>
        <dbReference type="ARBA" id="ARBA00007220"/>
    </source>
</evidence>
<dbReference type="GO" id="GO:0006207">
    <property type="term" value="P:'de novo' pyrimidine nucleobase biosynthetic process"/>
    <property type="evidence" value="ECO:0007669"/>
    <property type="project" value="InterPro"/>
</dbReference>
<gene>
    <name evidence="13" type="ORF">A3770_18p82890</name>
</gene>
<dbReference type="EMBL" id="CP031051">
    <property type="protein sequence ID" value="QDZ25771.1"/>
    <property type="molecule type" value="Genomic_DNA"/>
</dbReference>
<keyword evidence="4" id="KW-0963">Cytoplasm</keyword>
<dbReference type="EC" id="2.7.4.3" evidence="3"/>
<evidence type="ECO:0000256" key="11">
    <source>
        <dbReference type="ARBA" id="ARBA00048116"/>
    </source>
</evidence>
<evidence type="ECO:0000256" key="10">
    <source>
        <dbReference type="ARBA" id="ARBA00023242"/>
    </source>
</evidence>
<proteinExistence type="inferred from homology"/>
<keyword evidence="14" id="KW-1185">Reference proteome</keyword>
<evidence type="ECO:0000256" key="8">
    <source>
        <dbReference type="ARBA" id="ARBA00022840"/>
    </source>
</evidence>
<organism evidence="13 14">
    <name type="scientific">Chloropicon primus</name>
    <dbReference type="NCBI Taxonomy" id="1764295"/>
    <lineage>
        <taxon>Eukaryota</taxon>
        <taxon>Viridiplantae</taxon>
        <taxon>Chlorophyta</taxon>
        <taxon>Chloropicophyceae</taxon>
        <taxon>Chloropicales</taxon>
        <taxon>Chloropicaceae</taxon>
        <taxon>Chloropicon</taxon>
    </lineage>
</organism>
<evidence type="ECO:0000313" key="13">
    <source>
        <dbReference type="EMBL" id="QDZ25771.1"/>
    </source>
</evidence>
<keyword evidence="5 12" id="KW-0808">Transferase</keyword>
<dbReference type="Pfam" id="PF00406">
    <property type="entry name" value="ADK"/>
    <property type="match status" value="1"/>
</dbReference>
<dbReference type="PRINTS" id="PR00094">
    <property type="entry name" value="ADENYLTKNASE"/>
</dbReference>
<dbReference type="Gene3D" id="3.40.50.300">
    <property type="entry name" value="P-loop containing nucleotide triphosphate hydrolases"/>
    <property type="match status" value="1"/>
</dbReference>
<keyword evidence="8" id="KW-0067">ATP-binding</keyword>
<evidence type="ECO:0000256" key="12">
    <source>
        <dbReference type="RuleBase" id="RU003330"/>
    </source>
</evidence>
<sequence>MGEASATVVFVLGGPGSGKGTQCAKIVDSFGYVHFSAGDLLRQFVRSGTKEGNECAEMMQQGKIVPSSVTVNLLKQAMKDSGSSKFLIDGFPRNLENRDTFLEVVGHDCSFVLFFDCPEDVLEKRLLNRAEGRADDNIETIKKRFKTYQDQTMPVIEHYRGMDKVKHIKTDVSIDEVFEKVSAIFK</sequence>
<dbReference type="OrthoDB" id="442176at2759"/>
<evidence type="ECO:0000256" key="1">
    <source>
        <dbReference type="ARBA" id="ARBA00004496"/>
    </source>
</evidence>
<dbReference type="NCBIfam" id="TIGR01359">
    <property type="entry name" value="UMP_CMP_kin_fam"/>
    <property type="match status" value="1"/>
</dbReference>
<evidence type="ECO:0000256" key="3">
    <source>
        <dbReference type="ARBA" id="ARBA00012955"/>
    </source>
</evidence>
<dbReference type="InterPro" id="IPR000850">
    <property type="entry name" value="Adenylat/UMP-CMP_kin"/>
</dbReference>
<dbReference type="GO" id="GO:0004017">
    <property type="term" value="F:AMP kinase activity"/>
    <property type="evidence" value="ECO:0007669"/>
    <property type="project" value="UniProtKB-EC"/>
</dbReference>
<dbReference type="STRING" id="1764295.A0A5B8MZJ0"/>
<dbReference type="InterPro" id="IPR006266">
    <property type="entry name" value="UMP_CMP_kinase"/>
</dbReference>
<keyword evidence="10" id="KW-0539">Nucleus</keyword>
<evidence type="ECO:0000313" key="14">
    <source>
        <dbReference type="Proteomes" id="UP000316726"/>
    </source>
</evidence>
<protein>
    <recommendedName>
        <fullName evidence="3">adenylate kinase</fullName>
        <ecNumber evidence="3">2.7.4.3</ecNumber>
    </recommendedName>
</protein>
<dbReference type="GO" id="GO:0006221">
    <property type="term" value="P:pyrimidine nucleotide biosynthetic process"/>
    <property type="evidence" value="ECO:0007669"/>
    <property type="project" value="UniProtKB-KW"/>
</dbReference>
<comment type="catalytic activity">
    <reaction evidence="11">
        <text>UMP + ATP = UDP + ADP</text>
        <dbReference type="Rhea" id="RHEA:24400"/>
        <dbReference type="ChEBI" id="CHEBI:30616"/>
        <dbReference type="ChEBI" id="CHEBI:57865"/>
        <dbReference type="ChEBI" id="CHEBI:58223"/>
        <dbReference type="ChEBI" id="CHEBI:456216"/>
        <dbReference type="EC" id="2.7.4.14"/>
    </reaction>
</comment>
<dbReference type="AlphaFoldDB" id="A0A5B8MZJ0"/>
<evidence type="ECO:0000256" key="5">
    <source>
        <dbReference type="ARBA" id="ARBA00022679"/>
    </source>
</evidence>
<accession>A0A5B8MZJ0</accession>
<comment type="subcellular location">
    <subcellularLocation>
        <location evidence="1">Cytoplasm</location>
    </subcellularLocation>
</comment>
<name>A0A5B8MZJ0_9CHLO</name>
<dbReference type="PROSITE" id="PS00113">
    <property type="entry name" value="ADENYLATE_KINASE"/>
    <property type="match status" value="1"/>
</dbReference>
<dbReference type="SUPFAM" id="SSF52540">
    <property type="entry name" value="P-loop containing nucleoside triphosphate hydrolases"/>
    <property type="match status" value="1"/>
</dbReference>
<dbReference type="FunFam" id="3.40.50.300:FF:000315">
    <property type="entry name" value="Adenylate kinase 1"/>
    <property type="match status" value="1"/>
</dbReference>
<dbReference type="GO" id="GO:0005524">
    <property type="term" value="F:ATP binding"/>
    <property type="evidence" value="ECO:0007669"/>
    <property type="project" value="UniProtKB-KW"/>
</dbReference>
<dbReference type="Proteomes" id="UP000316726">
    <property type="component" value="Chromosome 18"/>
</dbReference>
<evidence type="ECO:0000256" key="6">
    <source>
        <dbReference type="ARBA" id="ARBA00022741"/>
    </source>
</evidence>
<dbReference type="PANTHER" id="PTHR23359">
    <property type="entry name" value="NUCLEOTIDE KINASE"/>
    <property type="match status" value="1"/>
</dbReference>
<keyword evidence="6" id="KW-0547">Nucleotide-binding</keyword>